<dbReference type="EMBL" id="CP036426">
    <property type="protein sequence ID" value="QDV36130.1"/>
    <property type="molecule type" value="Genomic_DNA"/>
</dbReference>
<accession>A0A518H5M1</accession>
<feature type="transmembrane region" description="Helical" evidence="1">
    <location>
        <begin position="77"/>
        <end position="101"/>
    </location>
</feature>
<dbReference type="RefSeq" id="WP_145272195.1">
    <property type="nucleotide sequence ID" value="NZ_CP036426.1"/>
</dbReference>
<keyword evidence="1" id="KW-1133">Transmembrane helix</keyword>
<feature type="transmembrane region" description="Helical" evidence="1">
    <location>
        <begin position="46"/>
        <end position="65"/>
    </location>
</feature>
<dbReference type="AlphaFoldDB" id="A0A518H5M1"/>
<proteinExistence type="predicted"/>
<sequence>MTSTARTVRGLTILQLMKLTAYLAVGMAILGPMIRLTEATGGPVLAVFVFGAVAVPLAWAGLSFVMIRPGPTRDRLVLANLLGSVASALAFALVLLAVGFWDFRIQSDWLSGFAIIFGMVLLLLAAATFLAARLFGPWYRATWTGGRTPYAVVPLLGLAILGTIVAARFTWEAFLWARLGWTPALVLMIVPAAALLLLDRLAFALFRRLWSASRARPTSGDDSAPAPS</sequence>
<keyword evidence="3" id="KW-1185">Reference proteome</keyword>
<protein>
    <submittedName>
        <fullName evidence="2">Uncharacterized protein</fullName>
    </submittedName>
</protein>
<organism evidence="2 3">
    <name type="scientific">Tautonia plasticadhaerens</name>
    <dbReference type="NCBI Taxonomy" id="2527974"/>
    <lineage>
        <taxon>Bacteria</taxon>
        <taxon>Pseudomonadati</taxon>
        <taxon>Planctomycetota</taxon>
        <taxon>Planctomycetia</taxon>
        <taxon>Isosphaerales</taxon>
        <taxon>Isosphaeraceae</taxon>
        <taxon>Tautonia</taxon>
    </lineage>
</organism>
<name>A0A518H5M1_9BACT</name>
<feature type="transmembrane region" description="Helical" evidence="1">
    <location>
        <begin position="113"/>
        <end position="136"/>
    </location>
</feature>
<feature type="transmembrane region" description="Helical" evidence="1">
    <location>
        <begin position="12"/>
        <end position="34"/>
    </location>
</feature>
<evidence type="ECO:0000313" key="3">
    <source>
        <dbReference type="Proteomes" id="UP000317835"/>
    </source>
</evidence>
<dbReference type="Proteomes" id="UP000317835">
    <property type="component" value="Chromosome"/>
</dbReference>
<dbReference type="KEGG" id="tpla:ElP_40440"/>
<gene>
    <name evidence="2" type="ORF">ElP_40440</name>
</gene>
<reference evidence="2 3" key="1">
    <citation type="submission" date="2019-02" db="EMBL/GenBank/DDBJ databases">
        <title>Deep-cultivation of Planctomycetes and their phenomic and genomic characterization uncovers novel biology.</title>
        <authorList>
            <person name="Wiegand S."/>
            <person name="Jogler M."/>
            <person name="Boedeker C."/>
            <person name="Pinto D."/>
            <person name="Vollmers J."/>
            <person name="Rivas-Marin E."/>
            <person name="Kohn T."/>
            <person name="Peeters S.H."/>
            <person name="Heuer A."/>
            <person name="Rast P."/>
            <person name="Oberbeckmann S."/>
            <person name="Bunk B."/>
            <person name="Jeske O."/>
            <person name="Meyerdierks A."/>
            <person name="Storesund J.E."/>
            <person name="Kallscheuer N."/>
            <person name="Luecker S."/>
            <person name="Lage O.M."/>
            <person name="Pohl T."/>
            <person name="Merkel B.J."/>
            <person name="Hornburger P."/>
            <person name="Mueller R.-W."/>
            <person name="Bruemmer F."/>
            <person name="Labrenz M."/>
            <person name="Spormann A.M."/>
            <person name="Op den Camp H."/>
            <person name="Overmann J."/>
            <person name="Amann R."/>
            <person name="Jetten M.S.M."/>
            <person name="Mascher T."/>
            <person name="Medema M.H."/>
            <person name="Devos D.P."/>
            <person name="Kaster A.-K."/>
            <person name="Ovreas L."/>
            <person name="Rohde M."/>
            <person name="Galperin M.Y."/>
            <person name="Jogler C."/>
        </authorList>
    </citation>
    <scope>NUCLEOTIDE SEQUENCE [LARGE SCALE GENOMIC DNA]</scope>
    <source>
        <strain evidence="2 3">ElP</strain>
    </source>
</reference>
<feature type="transmembrane region" description="Helical" evidence="1">
    <location>
        <begin position="183"/>
        <end position="206"/>
    </location>
</feature>
<evidence type="ECO:0000313" key="2">
    <source>
        <dbReference type="EMBL" id="QDV36130.1"/>
    </source>
</evidence>
<keyword evidence="1" id="KW-0472">Membrane</keyword>
<keyword evidence="1" id="KW-0812">Transmembrane</keyword>
<evidence type="ECO:0000256" key="1">
    <source>
        <dbReference type="SAM" id="Phobius"/>
    </source>
</evidence>
<feature type="transmembrane region" description="Helical" evidence="1">
    <location>
        <begin position="148"/>
        <end position="171"/>
    </location>
</feature>